<reference evidence="1 2" key="2">
    <citation type="journal article" date="2016" name="Appl. Microbiol. Biotechnol.">
        <title>Mutations improving production and secretion of extracellular lipase by Burkholderia glumae PG1.</title>
        <authorList>
            <person name="Knapp A."/>
            <person name="Voget S."/>
            <person name="Gao R."/>
            <person name="Zaburannyi N."/>
            <person name="Krysciak D."/>
            <person name="Breuer M."/>
            <person name="Hauer B."/>
            <person name="Streit W.R."/>
            <person name="Muller R."/>
            <person name="Daniel R."/>
            <person name="Jaeger K.E."/>
        </authorList>
    </citation>
    <scope>NUCLEOTIDE SEQUENCE [LARGE SCALE GENOMIC DNA]</scope>
    <source>
        <strain evidence="1 2">PG1</strain>
    </source>
</reference>
<gene>
    <name evidence="1" type="ORF">BGL_1c27350</name>
</gene>
<dbReference type="Proteomes" id="UP000031838">
    <property type="component" value="Chromosome 1"/>
</dbReference>
<reference evidence="2" key="1">
    <citation type="submission" date="2011-03" db="EMBL/GenBank/DDBJ databases">
        <authorList>
            <person name="Voget S."/>
            <person name="Streit W.R."/>
            <person name="Jaeger K.E."/>
            <person name="Daniel R."/>
        </authorList>
    </citation>
    <scope>NUCLEOTIDE SEQUENCE [LARGE SCALE GENOMIC DNA]</scope>
    <source>
        <strain evidence="2">PG1</strain>
    </source>
</reference>
<dbReference type="AlphaFoldDB" id="A0A0B6RYH8"/>
<sequence>MVEIVSDTIARTVRYVIDRSAKNKSPDNFGACSTLHAQRMPASSQILQRIAVRFEGANTLLKLNDVARFRQIGFATLTLRGFEPVAQFFDDVRNHDALQGSLRSPVNHFRDIPYRVIPNYSESAPRS</sequence>
<evidence type="ECO:0000313" key="1">
    <source>
        <dbReference type="EMBL" id="AJK47219.1"/>
    </source>
</evidence>
<dbReference type="EMBL" id="CP002580">
    <property type="protein sequence ID" value="AJK47219.1"/>
    <property type="molecule type" value="Genomic_DNA"/>
</dbReference>
<dbReference type="HOGENOM" id="CLU_1966408_0_0_4"/>
<organism evidence="1 2">
    <name type="scientific">Burkholderia plantarii</name>
    <dbReference type="NCBI Taxonomy" id="41899"/>
    <lineage>
        <taxon>Bacteria</taxon>
        <taxon>Pseudomonadati</taxon>
        <taxon>Pseudomonadota</taxon>
        <taxon>Betaproteobacteria</taxon>
        <taxon>Burkholderiales</taxon>
        <taxon>Burkholderiaceae</taxon>
        <taxon>Burkholderia</taxon>
    </lineage>
</organism>
<dbReference type="KEGG" id="bgp:BGL_1c27350"/>
<name>A0A0B6RYH8_BURPL</name>
<proteinExistence type="predicted"/>
<protein>
    <submittedName>
        <fullName evidence="1">Uncharacterized protein</fullName>
    </submittedName>
</protein>
<evidence type="ECO:0000313" key="2">
    <source>
        <dbReference type="Proteomes" id="UP000031838"/>
    </source>
</evidence>
<accession>A0A0B6RYH8</accession>
<keyword evidence="2" id="KW-1185">Reference proteome</keyword>